<keyword evidence="3" id="KW-1185">Reference proteome</keyword>
<evidence type="ECO:0000313" key="2">
    <source>
        <dbReference type="EMBL" id="OWK14562.1"/>
    </source>
</evidence>
<evidence type="ECO:0000313" key="3">
    <source>
        <dbReference type="Proteomes" id="UP000242450"/>
    </source>
</evidence>
<name>A0A212D8P7_CEREH</name>
<dbReference type="EMBL" id="MKHE01000005">
    <property type="protein sequence ID" value="OWK14562.1"/>
    <property type="molecule type" value="Genomic_DNA"/>
</dbReference>
<gene>
    <name evidence="2" type="ORF">Celaphus_00001601</name>
</gene>
<feature type="compositionally biased region" description="Basic and acidic residues" evidence="1">
    <location>
        <begin position="1"/>
        <end position="17"/>
    </location>
</feature>
<comment type="caution">
    <text evidence="2">The sequence shown here is derived from an EMBL/GenBank/DDBJ whole genome shotgun (WGS) entry which is preliminary data.</text>
</comment>
<dbReference type="AlphaFoldDB" id="A0A212D8P7"/>
<accession>A0A212D8P7</accession>
<organism evidence="2 3">
    <name type="scientific">Cervus elaphus hippelaphus</name>
    <name type="common">European red deer</name>
    <dbReference type="NCBI Taxonomy" id="46360"/>
    <lineage>
        <taxon>Eukaryota</taxon>
        <taxon>Metazoa</taxon>
        <taxon>Chordata</taxon>
        <taxon>Craniata</taxon>
        <taxon>Vertebrata</taxon>
        <taxon>Euteleostomi</taxon>
        <taxon>Mammalia</taxon>
        <taxon>Eutheria</taxon>
        <taxon>Laurasiatheria</taxon>
        <taxon>Artiodactyla</taxon>
        <taxon>Ruminantia</taxon>
        <taxon>Pecora</taxon>
        <taxon>Cervidae</taxon>
        <taxon>Cervinae</taxon>
        <taxon>Cervus</taxon>
    </lineage>
</organism>
<proteinExistence type="predicted"/>
<protein>
    <submittedName>
        <fullName evidence="2">Uncharacterized protein</fullName>
    </submittedName>
</protein>
<evidence type="ECO:0000256" key="1">
    <source>
        <dbReference type="SAM" id="MobiDB-lite"/>
    </source>
</evidence>
<dbReference type="OrthoDB" id="9838465at2759"/>
<reference evidence="2 3" key="1">
    <citation type="journal article" date="2018" name="Mol. Genet. Genomics">
        <title>The red deer Cervus elaphus genome CerEla1.0: sequencing, annotating, genes, and chromosomes.</title>
        <authorList>
            <person name="Bana N.A."/>
            <person name="Nyiri A."/>
            <person name="Nagy J."/>
            <person name="Frank K."/>
            <person name="Nagy T."/>
            <person name="Steger V."/>
            <person name="Schiller M."/>
            <person name="Lakatos P."/>
            <person name="Sugar L."/>
            <person name="Horn P."/>
            <person name="Barta E."/>
            <person name="Orosz L."/>
        </authorList>
    </citation>
    <scope>NUCLEOTIDE SEQUENCE [LARGE SCALE GENOMIC DNA]</scope>
    <source>
        <strain evidence="2">Hungarian</strain>
    </source>
</reference>
<dbReference type="Proteomes" id="UP000242450">
    <property type="component" value="Chromosome 5"/>
</dbReference>
<feature type="region of interest" description="Disordered" evidence="1">
    <location>
        <begin position="1"/>
        <end position="22"/>
    </location>
</feature>
<sequence>MEDMKILKEAHQKKEQPELQPEELLNRKLSGMPSAEEATMVTWEELEQAITDGWKGSQTVNKDLRVINRTSAAQKTGFHNIK</sequence>